<feature type="transmembrane region" description="Helical" evidence="8">
    <location>
        <begin position="210"/>
        <end position="232"/>
    </location>
</feature>
<dbReference type="PANTHER" id="PTHR43357:SF4">
    <property type="entry name" value="INNER MEMBRANE ABC TRANSPORTER PERMEASE PROTEIN YDCV"/>
    <property type="match status" value="1"/>
</dbReference>
<comment type="similarity">
    <text evidence="8">Belongs to the binding-protein-dependent transport system permease family.</text>
</comment>
<evidence type="ECO:0000256" key="6">
    <source>
        <dbReference type="ARBA" id="ARBA00022989"/>
    </source>
</evidence>
<dbReference type="GO" id="GO:0005886">
    <property type="term" value="C:plasma membrane"/>
    <property type="evidence" value="ECO:0007669"/>
    <property type="project" value="UniProtKB-SubCell"/>
</dbReference>
<dbReference type="EMBL" id="FNFP01000003">
    <property type="protein sequence ID" value="SDK75533.1"/>
    <property type="molecule type" value="Genomic_DNA"/>
</dbReference>
<evidence type="ECO:0000256" key="8">
    <source>
        <dbReference type="RuleBase" id="RU363032"/>
    </source>
</evidence>
<evidence type="ECO:0000256" key="4">
    <source>
        <dbReference type="ARBA" id="ARBA00022519"/>
    </source>
</evidence>
<reference evidence="10 11" key="1">
    <citation type="submission" date="2016-10" db="EMBL/GenBank/DDBJ databases">
        <authorList>
            <person name="de Groot N.N."/>
        </authorList>
    </citation>
    <scope>NUCLEOTIDE SEQUENCE [LARGE SCALE GENOMIC DNA]</scope>
    <source>
        <strain evidence="10 11">DSM 18346</strain>
    </source>
</reference>
<evidence type="ECO:0000256" key="1">
    <source>
        <dbReference type="ARBA" id="ARBA00004429"/>
    </source>
</evidence>
<gene>
    <name evidence="10" type="ORF">SAMN05660472_01972</name>
</gene>
<dbReference type="InterPro" id="IPR035906">
    <property type="entry name" value="MetI-like_sf"/>
</dbReference>
<evidence type="ECO:0000313" key="11">
    <source>
        <dbReference type="Proteomes" id="UP000198718"/>
    </source>
</evidence>
<dbReference type="CDD" id="cd06261">
    <property type="entry name" value="TM_PBP2"/>
    <property type="match status" value="1"/>
</dbReference>
<dbReference type="Proteomes" id="UP000198718">
    <property type="component" value="Unassembled WGS sequence"/>
</dbReference>
<feature type="transmembrane region" description="Helical" evidence="8">
    <location>
        <begin position="239"/>
        <end position="258"/>
    </location>
</feature>
<keyword evidence="7 8" id="KW-0472">Membrane</keyword>
<dbReference type="PROSITE" id="PS50928">
    <property type="entry name" value="ABC_TM1"/>
    <property type="match status" value="1"/>
</dbReference>
<organism evidence="10 11">
    <name type="scientific">Natronincola ferrireducens</name>
    <dbReference type="NCBI Taxonomy" id="393762"/>
    <lineage>
        <taxon>Bacteria</taxon>
        <taxon>Bacillati</taxon>
        <taxon>Bacillota</taxon>
        <taxon>Clostridia</taxon>
        <taxon>Peptostreptococcales</taxon>
        <taxon>Natronincolaceae</taxon>
        <taxon>Natronincola</taxon>
    </lineage>
</organism>
<evidence type="ECO:0000256" key="7">
    <source>
        <dbReference type="ARBA" id="ARBA00023136"/>
    </source>
</evidence>
<keyword evidence="5 8" id="KW-0812">Transmembrane</keyword>
<proteinExistence type="inferred from homology"/>
<feature type="transmembrane region" description="Helical" evidence="8">
    <location>
        <begin position="138"/>
        <end position="161"/>
    </location>
</feature>
<comment type="subcellular location">
    <subcellularLocation>
        <location evidence="1">Cell inner membrane</location>
        <topology evidence="1">Multi-pass membrane protein</topology>
    </subcellularLocation>
    <subcellularLocation>
        <location evidence="8">Cell membrane</location>
        <topology evidence="8">Multi-pass membrane protein</topology>
    </subcellularLocation>
</comment>
<feature type="transmembrane region" description="Helical" evidence="8">
    <location>
        <begin position="108"/>
        <end position="132"/>
    </location>
</feature>
<protein>
    <submittedName>
        <fullName evidence="10">Putative spermidine/putrescine transport system permease protein</fullName>
    </submittedName>
</protein>
<name>A0A1G9EHI0_9FIRM</name>
<dbReference type="PANTHER" id="PTHR43357">
    <property type="entry name" value="INNER MEMBRANE ABC TRANSPORTER PERMEASE PROTEIN YDCV"/>
    <property type="match status" value="1"/>
</dbReference>
<feature type="transmembrane region" description="Helical" evidence="8">
    <location>
        <begin position="182"/>
        <end position="204"/>
    </location>
</feature>
<keyword evidence="11" id="KW-1185">Reference proteome</keyword>
<keyword evidence="6 8" id="KW-1133">Transmembrane helix</keyword>
<dbReference type="STRING" id="393762.SAMN05660472_01972"/>
<evidence type="ECO:0000256" key="2">
    <source>
        <dbReference type="ARBA" id="ARBA00022448"/>
    </source>
</evidence>
<dbReference type="AlphaFoldDB" id="A0A1G9EHI0"/>
<dbReference type="GO" id="GO:0055085">
    <property type="term" value="P:transmembrane transport"/>
    <property type="evidence" value="ECO:0007669"/>
    <property type="project" value="InterPro"/>
</dbReference>
<keyword evidence="4" id="KW-0997">Cell inner membrane</keyword>
<evidence type="ECO:0000256" key="3">
    <source>
        <dbReference type="ARBA" id="ARBA00022475"/>
    </source>
</evidence>
<dbReference type="Pfam" id="PF00528">
    <property type="entry name" value="BPD_transp_1"/>
    <property type="match status" value="1"/>
</dbReference>
<feature type="transmembrane region" description="Helical" evidence="8">
    <location>
        <begin position="12"/>
        <end position="38"/>
    </location>
</feature>
<dbReference type="InterPro" id="IPR000515">
    <property type="entry name" value="MetI-like"/>
</dbReference>
<feature type="domain" description="ABC transmembrane type-1" evidence="9">
    <location>
        <begin position="70"/>
        <end position="258"/>
    </location>
</feature>
<feature type="transmembrane region" description="Helical" evidence="8">
    <location>
        <begin position="72"/>
        <end position="96"/>
    </location>
</feature>
<keyword evidence="2 8" id="KW-0813">Transport</keyword>
<sequence length="274" mass="30803">MMGEKMKKTTNIFFDIMMYSIIFLLVFPLLNLVIWSFAKNWPWPYLLPQELGLRGILHLLGPSSRALKNLLFSIYLSMVVTIITLLLSIPAAKALGVYKFRGKEFFKILILAPIIVPPVAVALGIHLTFIRLGLANTFWGVVLVHLIPCLPYGIRILTNVFEIIGESMEMQARVLGATPWQTFTYVTLPLIAPGLVSAGSLVFIVSFSQYFLTFLIGGGRVITFAMMMFPYIQSGDRMMASVYSLVFVAATLVVLILMEKVIKSYYGAKNYFYL</sequence>
<evidence type="ECO:0000256" key="5">
    <source>
        <dbReference type="ARBA" id="ARBA00022692"/>
    </source>
</evidence>
<evidence type="ECO:0000313" key="10">
    <source>
        <dbReference type="EMBL" id="SDK75533.1"/>
    </source>
</evidence>
<dbReference type="SUPFAM" id="SSF161098">
    <property type="entry name" value="MetI-like"/>
    <property type="match status" value="1"/>
</dbReference>
<dbReference type="Gene3D" id="1.10.3720.10">
    <property type="entry name" value="MetI-like"/>
    <property type="match status" value="1"/>
</dbReference>
<keyword evidence="3" id="KW-1003">Cell membrane</keyword>
<accession>A0A1G9EHI0</accession>
<evidence type="ECO:0000259" key="9">
    <source>
        <dbReference type="PROSITE" id="PS50928"/>
    </source>
</evidence>